<dbReference type="Proteomes" id="UP001642464">
    <property type="component" value="Unassembled WGS sequence"/>
</dbReference>
<organism evidence="6 7">
    <name type="scientific">Durusdinium trenchii</name>
    <dbReference type="NCBI Taxonomy" id="1381693"/>
    <lineage>
        <taxon>Eukaryota</taxon>
        <taxon>Sar</taxon>
        <taxon>Alveolata</taxon>
        <taxon>Dinophyceae</taxon>
        <taxon>Suessiales</taxon>
        <taxon>Symbiodiniaceae</taxon>
        <taxon>Durusdinium</taxon>
    </lineage>
</organism>
<proteinExistence type="inferred from homology"/>
<accession>A0ABP0IT54</accession>
<dbReference type="PANTHER" id="PTHR47764:SF2">
    <property type="entry name" value="UBIQUITIN-LIKE PROTEASE FAMILY PROFILE DOMAIN-CONTAINING PROTEIN"/>
    <property type="match status" value="1"/>
</dbReference>
<evidence type="ECO:0000256" key="3">
    <source>
        <dbReference type="ARBA" id="ARBA00022801"/>
    </source>
</evidence>
<keyword evidence="3" id="KW-0378">Hydrolase</keyword>
<feature type="domain" description="Ubiquitin-like protease family profile" evidence="5">
    <location>
        <begin position="154"/>
        <end position="353"/>
    </location>
</feature>
<dbReference type="InterPro" id="IPR038765">
    <property type="entry name" value="Papain-like_cys_pep_sf"/>
</dbReference>
<gene>
    <name evidence="6" type="ORF">SCF082_LOCUS8395</name>
</gene>
<comment type="similarity">
    <text evidence="1">Belongs to the peptidase C48 family.</text>
</comment>
<name>A0ABP0IT54_9DINO</name>
<evidence type="ECO:0000256" key="4">
    <source>
        <dbReference type="SAM" id="MobiDB-lite"/>
    </source>
</evidence>
<feature type="compositionally biased region" description="Basic residues" evidence="4">
    <location>
        <begin position="481"/>
        <end position="492"/>
    </location>
</feature>
<dbReference type="SUPFAM" id="SSF54001">
    <property type="entry name" value="Cysteine proteinases"/>
    <property type="match status" value="1"/>
</dbReference>
<evidence type="ECO:0000313" key="7">
    <source>
        <dbReference type="Proteomes" id="UP001642464"/>
    </source>
</evidence>
<evidence type="ECO:0000256" key="2">
    <source>
        <dbReference type="ARBA" id="ARBA00022670"/>
    </source>
</evidence>
<keyword evidence="7" id="KW-1185">Reference proteome</keyword>
<dbReference type="Gene3D" id="3.30.310.130">
    <property type="entry name" value="Ubiquitin-related"/>
    <property type="match status" value="1"/>
</dbReference>
<dbReference type="GO" id="GO:0008233">
    <property type="term" value="F:peptidase activity"/>
    <property type="evidence" value="ECO:0007669"/>
    <property type="project" value="UniProtKB-KW"/>
</dbReference>
<evidence type="ECO:0000256" key="1">
    <source>
        <dbReference type="ARBA" id="ARBA00005234"/>
    </source>
</evidence>
<reference evidence="6 7" key="1">
    <citation type="submission" date="2024-02" db="EMBL/GenBank/DDBJ databases">
        <authorList>
            <person name="Chen Y."/>
            <person name="Shah S."/>
            <person name="Dougan E. K."/>
            <person name="Thang M."/>
            <person name="Chan C."/>
        </authorList>
    </citation>
    <scope>NUCLEOTIDE SEQUENCE [LARGE SCALE GENOMIC DNA]</scope>
</reference>
<evidence type="ECO:0000259" key="5">
    <source>
        <dbReference type="PROSITE" id="PS50600"/>
    </source>
</evidence>
<comment type="caution">
    <text evidence="6">The sequence shown here is derived from an EMBL/GenBank/DDBJ whole genome shotgun (WGS) entry which is preliminary data.</text>
</comment>
<keyword evidence="2 6" id="KW-0645">Protease</keyword>
<evidence type="ECO:0000313" key="6">
    <source>
        <dbReference type="EMBL" id="CAK9004959.1"/>
    </source>
</evidence>
<dbReference type="PROSITE" id="PS50600">
    <property type="entry name" value="ULP_PROTEASE"/>
    <property type="match status" value="1"/>
</dbReference>
<dbReference type="InterPro" id="IPR003653">
    <property type="entry name" value="Peptidase_C48_C"/>
</dbReference>
<dbReference type="EMBL" id="CAXAMM010004792">
    <property type="protein sequence ID" value="CAK9004959.1"/>
    <property type="molecule type" value="Genomic_DNA"/>
</dbReference>
<feature type="region of interest" description="Disordered" evidence="4">
    <location>
        <begin position="447"/>
        <end position="492"/>
    </location>
</feature>
<dbReference type="PANTHER" id="PTHR47764">
    <property type="entry name" value="UBIQUITIN-LIKE-SPECIFIC PROTEASE 2B-RELATED"/>
    <property type="match status" value="1"/>
</dbReference>
<dbReference type="GO" id="GO:0006508">
    <property type="term" value="P:proteolysis"/>
    <property type="evidence" value="ECO:0007669"/>
    <property type="project" value="UniProtKB-KW"/>
</dbReference>
<dbReference type="Pfam" id="PF02902">
    <property type="entry name" value="Peptidase_C48"/>
    <property type="match status" value="1"/>
</dbReference>
<protein>
    <submittedName>
        <fullName evidence="6">Probable ubiquitin-like-specific protease 2B</fullName>
    </submittedName>
</protein>
<sequence length="492" mass="54898">MAADPICIDADDEGSWRPDLLCELLLPQCKGGLMSVLSPFAQVGEASIKQIRGANGESQLSFSLEGGKSTTVPSLAISHLSVEENQITMKFQDPIEWQAFSEAEGLDTFGLVAKETELHTVLSTLRWWLPHVVVTGTLPQQLDPDPVILNLEGISLTARDLELLGDEQCLNDSVLDFFLKLAVEVVAPEHLKGDLYVASTFFFQKLTAGGVENGEAGWQNVRRWTRSLPHGLLGQRFVILPINEQNIHWWLAVVCHARYAIEPEADGASFPLGKTPRIVCLDSAQEPLLKHRAVAFLRGYLWKEWCERHPSATPEEPDKVNELINLKAIAAEVPKQANGFDCGIFIIEYLLHLLQSKSALAGLGLARHKHWFGQKSVTFRRKRLKWIAQLLQHHAERFEETDVGRLLQEPKLKKSVAQALTEVPDRKEAERFQKAVDALRSGKEVDYTKIRKEVGPEPPEESPKKTPKLKRGAPKAGAKGRATKPKVHHRPA</sequence>
<dbReference type="Gene3D" id="1.10.418.20">
    <property type="match status" value="1"/>
</dbReference>